<evidence type="ECO:0000259" key="2">
    <source>
        <dbReference type="PROSITE" id="PS50006"/>
    </source>
</evidence>
<dbReference type="EMBL" id="DSRU01000093">
    <property type="protein sequence ID" value="HFM97590.1"/>
    <property type="molecule type" value="Genomic_DNA"/>
</dbReference>
<evidence type="ECO:0000313" key="3">
    <source>
        <dbReference type="EMBL" id="HFM97590.1"/>
    </source>
</evidence>
<dbReference type="Pfam" id="PF00498">
    <property type="entry name" value="FHA"/>
    <property type="match status" value="1"/>
</dbReference>
<dbReference type="InterPro" id="IPR050923">
    <property type="entry name" value="Cell_Proc_Reg/RNA_Proc"/>
</dbReference>
<dbReference type="AlphaFoldDB" id="A0A7C3KD98"/>
<reference evidence="3" key="1">
    <citation type="journal article" date="2020" name="mSystems">
        <title>Genome- and Community-Level Interaction Insights into Carbon Utilization and Element Cycling Functions of Hydrothermarchaeota in Hydrothermal Sediment.</title>
        <authorList>
            <person name="Zhou Z."/>
            <person name="Liu Y."/>
            <person name="Xu W."/>
            <person name="Pan J."/>
            <person name="Luo Z.H."/>
            <person name="Li M."/>
        </authorList>
    </citation>
    <scope>NUCLEOTIDE SEQUENCE [LARGE SCALE GENOMIC DNA]</scope>
    <source>
        <strain evidence="3">SpSt-418</strain>
    </source>
</reference>
<proteinExistence type="predicted"/>
<feature type="region of interest" description="Disordered" evidence="1">
    <location>
        <begin position="1"/>
        <end position="21"/>
    </location>
</feature>
<dbReference type="SUPFAM" id="SSF49879">
    <property type="entry name" value="SMAD/FHA domain"/>
    <property type="match status" value="1"/>
</dbReference>
<dbReference type="Gene3D" id="2.60.200.20">
    <property type="match status" value="1"/>
</dbReference>
<dbReference type="SMART" id="SM00240">
    <property type="entry name" value="FHA"/>
    <property type="match status" value="1"/>
</dbReference>
<accession>A0A7C3KD98</accession>
<dbReference type="PANTHER" id="PTHR23308">
    <property type="entry name" value="NUCLEAR INHIBITOR OF PROTEIN PHOSPHATASE-1"/>
    <property type="match status" value="1"/>
</dbReference>
<protein>
    <submittedName>
        <fullName evidence="3">FHA domain-containing protein</fullName>
    </submittedName>
</protein>
<dbReference type="InterPro" id="IPR000253">
    <property type="entry name" value="FHA_dom"/>
</dbReference>
<comment type="caution">
    <text evidence="3">The sequence shown here is derived from an EMBL/GenBank/DDBJ whole genome shotgun (WGS) entry which is preliminary data.</text>
</comment>
<dbReference type="InterPro" id="IPR008984">
    <property type="entry name" value="SMAD_FHA_dom_sf"/>
</dbReference>
<sequence length="226" mass="25578">MSPESCLPERHHSAHPNGVDKQPVTAFQVSHDHPAQAVDIEADEPAIAKAPTLMINQPAEHAGETCHVPELHIHYIQGVVQGNQAFIITNLLMRESVVIQQPQMVWTIGRNRDAAIPLQDRAMSRRHAVLLHVPHVGFQLIDLNSMNGSFINGKRIRHRSFLHDGDRLRLGSTDFVFFLGRQRRLAEALHPEVLARLTSDKSYSPRDKHVDYLELKEPEVFFQAPK</sequence>
<organism evidence="3">
    <name type="scientific">Oscillatoriales cyanobacterium SpSt-418</name>
    <dbReference type="NCBI Taxonomy" id="2282169"/>
    <lineage>
        <taxon>Bacteria</taxon>
        <taxon>Bacillati</taxon>
        <taxon>Cyanobacteriota</taxon>
        <taxon>Cyanophyceae</taxon>
        <taxon>Oscillatoriophycideae</taxon>
        <taxon>Oscillatoriales</taxon>
    </lineage>
</organism>
<dbReference type="CDD" id="cd00060">
    <property type="entry name" value="FHA"/>
    <property type="match status" value="1"/>
</dbReference>
<gene>
    <name evidence="3" type="ORF">ENR64_07440</name>
</gene>
<name>A0A7C3KD98_9CYAN</name>
<dbReference type="PROSITE" id="PS50006">
    <property type="entry name" value="FHA_DOMAIN"/>
    <property type="match status" value="1"/>
</dbReference>
<feature type="domain" description="FHA" evidence="2">
    <location>
        <begin position="106"/>
        <end position="156"/>
    </location>
</feature>
<evidence type="ECO:0000256" key="1">
    <source>
        <dbReference type="SAM" id="MobiDB-lite"/>
    </source>
</evidence>